<sequence length="98" mass="10926">MNGWLLQIIVFIFLAVVLLLISRPYARKLRNKKTYITEQESLLNKEGKVIRGGEAGKIITVSIDGSIWSAICNQPVNMGDIVQVIAIDSVILKVVLFK</sequence>
<organism evidence="3 4">
    <name type="scientific">Alicyclobacillus tolerans</name>
    <dbReference type="NCBI Taxonomy" id="90970"/>
    <lineage>
        <taxon>Bacteria</taxon>
        <taxon>Bacillati</taxon>
        <taxon>Bacillota</taxon>
        <taxon>Bacilli</taxon>
        <taxon>Bacillales</taxon>
        <taxon>Alicyclobacillaceae</taxon>
        <taxon>Alicyclobacillus</taxon>
    </lineage>
</organism>
<keyword evidence="4" id="KW-1185">Reference proteome</keyword>
<dbReference type="SUPFAM" id="SSF141322">
    <property type="entry name" value="NfeD domain-like"/>
    <property type="match status" value="1"/>
</dbReference>
<feature type="domain" description="NfeD-like C-terminal" evidence="2">
    <location>
        <begin position="40"/>
        <end position="94"/>
    </location>
</feature>
<reference evidence="4" key="1">
    <citation type="submission" date="2016-11" db="EMBL/GenBank/DDBJ databases">
        <authorList>
            <person name="Varghese N."/>
            <person name="Submissions S."/>
        </authorList>
    </citation>
    <scope>NUCLEOTIDE SEQUENCE [LARGE SCALE GENOMIC DNA]</scope>
    <source>
        <strain evidence="4">USBA-503</strain>
    </source>
</reference>
<evidence type="ECO:0000313" key="4">
    <source>
        <dbReference type="Proteomes" id="UP000184016"/>
    </source>
</evidence>
<evidence type="ECO:0000256" key="1">
    <source>
        <dbReference type="SAM" id="Phobius"/>
    </source>
</evidence>
<dbReference type="EMBL" id="FRAF01000007">
    <property type="protein sequence ID" value="SHK04063.1"/>
    <property type="molecule type" value="Genomic_DNA"/>
</dbReference>
<evidence type="ECO:0000313" key="3">
    <source>
        <dbReference type="EMBL" id="SHK04063.1"/>
    </source>
</evidence>
<accession>A0A1M6P823</accession>
<name>A0A1M6P823_9BACL</name>
<dbReference type="Pfam" id="PF01957">
    <property type="entry name" value="NfeD"/>
    <property type="match status" value="1"/>
</dbReference>
<dbReference type="STRING" id="1830138.SAMN05443507_107117"/>
<protein>
    <submittedName>
        <fullName evidence="3">NfeD-like C-terminal, partner-binding</fullName>
    </submittedName>
</protein>
<dbReference type="InterPro" id="IPR002810">
    <property type="entry name" value="NfeD-like_C"/>
</dbReference>
<gene>
    <name evidence="3" type="ORF">SAMN05443507_107117</name>
</gene>
<dbReference type="Proteomes" id="UP000184016">
    <property type="component" value="Unassembled WGS sequence"/>
</dbReference>
<keyword evidence="1" id="KW-1133">Transmembrane helix</keyword>
<feature type="transmembrane region" description="Helical" evidence="1">
    <location>
        <begin position="6"/>
        <end position="26"/>
    </location>
</feature>
<evidence type="ECO:0000259" key="2">
    <source>
        <dbReference type="Pfam" id="PF01957"/>
    </source>
</evidence>
<dbReference type="RefSeq" id="WP_072873574.1">
    <property type="nucleotide sequence ID" value="NZ_FRAF01000007.1"/>
</dbReference>
<dbReference type="Gene3D" id="2.40.50.140">
    <property type="entry name" value="Nucleic acid-binding proteins"/>
    <property type="match status" value="1"/>
</dbReference>
<dbReference type="InterPro" id="IPR012340">
    <property type="entry name" value="NA-bd_OB-fold"/>
</dbReference>
<proteinExistence type="predicted"/>
<keyword evidence="1" id="KW-0472">Membrane</keyword>
<dbReference type="AlphaFoldDB" id="A0A1M6P823"/>
<keyword evidence="1" id="KW-0812">Transmembrane</keyword>